<accession>A0A844YMD1</accession>
<feature type="compositionally biased region" description="Polar residues" evidence="1">
    <location>
        <begin position="1"/>
        <end position="13"/>
    </location>
</feature>
<dbReference type="EMBL" id="WTYN01000006">
    <property type="protein sequence ID" value="MXO64074.1"/>
    <property type="molecule type" value="Genomic_DNA"/>
</dbReference>
<evidence type="ECO:0000259" key="2">
    <source>
        <dbReference type="Pfam" id="PF18932"/>
    </source>
</evidence>
<comment type="caution">
    <text evidence="3">The sequence shown here is derived from an EMBL/GenBank/DDBJ whole genome shotgun (WGS) entry which is preliminary data.</text>
</comment>
<dbReference type="InterPro" id="IPR043736">
    <property type="entry name" value="DUF5681"/>
</dbReference>
<proteinExistence type="predicted"/>
<evidence type="ECO:0000313" key="3">
    <source>
        <dbReference type="EMBL" id="MXO64074.1"/>
    </source>
</evidence>
<gene>
    <name evidence="3" type="ORF">GRI48_13805</name>
</gene>
<reference evidence="3 4" key="1">
    <citation type="submission" date="2019-12" db="EMBL/GenBank/DDBJ databases">
        <title>Genomic-based taxomic classification of the family Erythrobacteraceae.</title>
        <authorList>
            <person name="Xu L."/>
        </authorList>
    </citation>
    <scope>NUCLEOTIDE SEQUENCE [LARGE SCALE GENOMIC DNA]</scope>
    <source>
        <strain evidence="3 4">MCCC 1A09965</strain>
    </source>
</reference>
<dbReference type="Pfam" id="PF18932">
    <property type="entry name" value="DUF5681"/>
    <property type="match status" value="1"/>
</dbReference>
<dbReference type="AlphaFoldDB" id="A0A844YMD1"/>
<name>A0A844YMD1_9SPHN</name>
<organism evidence="3 4">
    <name type="scientific">Qipengyuania oceanensis</name>
    <dbReference type="NCBI Taxonomy" id="1463597"/>
    <lineage>
        <taxon>Bacteria</taxon>
        <taxon>Pseudomonadati</taxon>
        <taxon>Pseudomonadota</taxon>
        <taxon>Alphaproteobacteria</taxon>
        <taxon>Sphingomonadales</taxon>
        <taxon>Erythrobacteraceae</taxon>
        <taxon>Qipengyuania</taxon>
    </lineage>
</organism>
<feature type="domain" description="DUF5681" evidence="2">
    <location>
        <begin position="3"/>
        <end position="80"/>
    </location>
</feature>
<evidence type="ECO:0000313" key="4">
    <source>
        <dbReference type="Proteomes" id="UP000445582"/>
    </source>
</evidence>
<evidence type="ECO:0000256" key="1">
    <source>
        <dbReference type="SAM" id="MobiDB-lite"/>
    </source>
</evidence>
<feature type="region of interest" description="Disordered" evidence="1">
    <location>
        <begin position="1"/>
        <end position="24"/>
    </location>
</feature>
<dbReference type="RefSeq" id="WP_160677541.1">
    <property type="nucleotide sequence ID" value="NZ_WTYN01000006.1"/>
</dbReference>
<dbReference type="Proteomes" id="UP000445582">
    <property type="component" value="Unassembled WGS sequence"/>
</dbReference>
<sequence length="170" mass="19481">MTSTRFQPGQSGNPKGRPKARRPNNSAFDIIIDQTLAVTQGDKTRDLTVDEALQLQTYQDALKGNRMAIRKVMKMIEKREAALAKKSRPAPRHIPIESHHCAENANEAMRILDIARPDLNHPMRWKVQAWATQAALSRPGRRKFAPRDVESIRFFTFDADTLRWPRGRIE</sequence>
<dbReference type="OrthoDB" id="2086138at2"/>
<protein>
    <recommendedName>
        <fullName evidence="2">DUF5681 domain-containing protein</fullName>
    </recommendedName>
</protein>
<keyword evidence="4" id="KW-1185">Reference proteome</keyword>